<comment type="caution">
    <text evidence="2">The sequence shown here is derived from an EMBL/GenBank/DDBJ whole genome shotgun (WGS) entry which is preliminary data.</text>
</comment>
<sequence length="112" mass="12853">MHCISWLAFVLVIYICQAQPVTETHWSIDDDHYEHDATDAETHQTILRVSTAENPLDHTLQTSVSHEPIEIQVQFDKDARQSVKLVYNSGSRNYCYCVLPFILATLVGMLQF</sequence>
<evidence type="ECO:0000313" key="3">
    <source>
        <dbReference type="Proteomes" id="UP000663828"/>
    </source>
</evidence>
<evidence type="ECO:0000313" key="2">
    <source>
        <dbReference type="EMBL" id="CAF1677595.1"/>
    </source>
</evidence>
<dbReference type="AlphaFoldDB" id="A0A816GNZ7"/>
<feature type="chain" id="PRO_5032643863" evidence="1">
    <location>
        <begin position="19"/>
        <end position="112"/>
    </location>
</feature>
<dbReference type="EMBL" id="CAJNOR010014290">
    <property type="protein sequence ID" value="CAF1677595.1"/>
    <property type="molecule type" value="Genomic_DNA"/>
</dbReference>
<dbReference type="Proteomes" id="UP000663828">
    <property type="component" value="Unassembled WGS sequence"/>
</dbReference>
<evidence type="ECO:0000256" key="1">
    <source>
        <dbReference type="SAM" id="SignalP"/>
    </source>
</evidence>
<accession>A0A816GNZ7</accession>
<proteinExistence type="predicted"/>
<keyword evidence="3" id="KW-1185">Reference proteome</keyword>
<feature type="signal peptide" evidence="1">
    <location>
        <begin position="1"/>
        <end position="18"/>
    </location>
</feature>
<organism evidence="2 3">
    <name type="scientific">Adineta ricciae</name>
    <name type="common">Rotifer</name>
    <dbReference type="NCBI Taxonomy" id="249248"/>
    <lineage>
        <taxon>Eukaryota</taxon>
        <taxon>Metazoa</taxon>
        <taxon>Spiralia</taxon>
        <taxon>Gnathifera</taxon>
        <taxon>Rotifera</taxon>
        <taxon>Eurotatoria</taxon>
        <taxon>Bdelloidea</taxon>
        <taxon>Adinetida</taxon>
        <taxon>Adinetidae</taxon>
        <taxon>Adineta</taxon>
    </lineage>
</organism>
<gene>
    <name evidence="2" type="ORF">XAT740_LOCUS59910</name>
</gene>
<keyword evidence="1" id="KW-0732">Signal</keyword>
<protein>
    <submittedName>
        <fullName evidence="2">Uncharacterized protein</fullName>
    </submittedName>
</protein>
<name>A0A816GNZ7_ADIRI</name>
<reference evidence="2" key="1">
    <citation type="submission" date="2021-02" db="EMBL/GenBank/DDBJ databases">
        <authorList>
            <person name="Nowell W R."/>
        </authorList>
    </citation>
    <scope>NUCLEOTIDE SEQUENCE</scope>
</reference>